<feature type="compositionally biased region" description="Basic and acidic residues" evidence="1">
    <location>
        <begin position="130"/>
        <end position="140"/>
    </location>
</feature>
<feature type="region of interest" description="Disordered" evidence="1">
    <location>
        <begin position="130"/>
        <end position="149"/>
    </location>
</feature>
<feature type="non-terminal residue" evidence="3">
    <location>
        <position position="1"/>
    </location>
</feature>
<evidence type="ECO:0008006" key="5">
    <source>
        <dbReference type="Google" id="ProtNLM"/>
    </source>
</evidence>
<dbReference type="Proteomes" id="UP001458415">
    <property type="component" value="Unassembled WGS sequence"/>
</dbReference>
<protein>
    <recommendedName>
        <fullName evidence="5">Alpha-1,2-mannosyltransferase</fullName>
    </recommendedName>
</protein>
<evidence type="ECO:0000256" key="2">
    <source>
        <dbReference type="SAM" id="Phobius"/>
    </source>
</evidence>
<evidence type="ECO:0000313" key="3">
    <source>
        <dbReference type="EMBL" id="MER6981325.1"/>
    </source>
</evidence>
<organism evidence="3 4">
    <name type="scientific">Streptomyces carpinensis</name>
    <dbReference type="NCBI Taxonomy" id="66369"/>
    <lineage>
        <taxon>Bacteria</taxon>
        <taxon>Bacillati</taxon>
        <taxon>Actinomycetota</taxon>
        <taxon>Actinomycetes</taxon>
        <taxon>Kitasatosporales</taxon>
        <taxon>Streptomycetaceae</taxon>
        <taxon>Streptomyces</taxon>
    </lineage>
</organism>
<keyword evidence="4" id="KW-1185">Reference proteome</keyword>
<dbReference type="EMBL" id="JBEPCU010000740">
    <property type="protein sequence ID" value="MER6981325.1"/>
    <property type="molecule type" value="Genomic_DNA"/>
</dbReference>
<keyword evidence="2" id="KW-0812">Transmembrane</keyword>
<proteinExistence type="predicted"/>
<accession>A0ABV1WAV8</accession>
<name>A0ABV1WAV8_9ACTN</name>
<comment type="caution">
    <text evidence="3">The sequence shown here is derived from an EMBL/GenBank/DDBJ whole genome shotgun (WGS) entry which is preliminary data.</text>
</comment>
<keyword evidence="2" id="KW-1133">Transmembrane helix</keyword>
<gene>
    <name evidence="3" type="ORF">ABT317_31215</name>
</gene>
<reference evidence="3 4" key="1">
    <citation type="submission" date="2024-06" db="EMBL/GenBank/DDBJ databases">
        <title>The Natural Products Discovery Center: Release of the First 8490 Sequenced Strains for Exploring Actinobacteria Biosynthetic Diversity.</title>
        <authorList>
            <person name="Kalkreuter E."/>
            <person name="Kautsar S.A."/>
            <person name="Yang D."/>
            <person name="Bader C.D."/>
            <person name="Teijaro C.N."/>
            <person name="Fluegel L."/>
            <person name="Davis C.M."/>
            <person name="Simpson J.R."/>
            <person name="Lauterbach L."/>
            <person name="Steele A.D."/>
            <person name="Gui C."/>
            <person name="Meng S."/>
            <person name="Li G."/>
            <person name="Viehrig K."/>
            <person name="Ye F."/>
            <person name="Su P."/>
            <person name="Kiefer A.F."/>
            <person name="Nichols A."/>
            <person name="Cepeda A.J."/>
            <person name="Yan W."/>
            <person name="Fan B."/>
            <person name="Jiang Y."/>
            <person name="Adhikari A."/>
            <person name="Zheng C.-J."/>
            <person name="Schuster L."/>
            <person name="Cowan T.M."/>
            <person name="Smanski M.J."/>
            <person name="Chevrette M.G."/>
            <person name="De Carvalho L.P.S."/>
            <person name="Shen B."/>
        </authorList>
    </citation>
    <scope>NUCLEOTIDE SEQUENCE [LARGE SCALE GENOMIC DNA]</scope>
    <source>
        <strain evidence="3 4">NPDC000634</strain>
    </source>
</reference>
<evidence type="ECO:0000256" key="1">
    <source>
        <dbReference type="SAM" id="MobiDB-lite"/>
    </source>
</evidence>
<sequence length="149" mass="16366">AQAAARVTSASALRRCVRRDDRLGVLVTVELYGLLVCPVSWSHHWIWCVPAMIWLAHGPCRRGPLSRVALALWALVTVTRLVPRLIGAEDRLAHPSPYPQVLAWPGSVYAVCAVLTFLALALEPARAEKRTGVPDPERSRSRPHPAVLS</sequence>
<feature type="transmembrane region" description="Helical" evidence="2">
    <location>
        <begin position="31"/>
        <end position="56"/>
    </location>
</feature>
<evidence type="ECO:0000313" key="4">
    <source>
        <dbReference type="Proteomes" id="UP001458415"/>
    </source>
</evidence>
<feature type="transmembrane region" description="Helical" evidence="2">
    <location>
        <begin position="101"/>
        <end position="122"/>
    </location>
</feature>
<keyword evidence="2" id="KW-0472">Membrane</keyword>